<keyword evidence="2" id="KW-1185">Reference proteome</keyword>
<reference evidence="1 2" key="1">
    <citation type="submission" date="2014-04" db="EMBL/GenBank/DDBJ databases">
        <authorList>
            <consortium name="DOE Joint Genome Institute"/>
            <person name="Kuo A."/>
            <person name="Kohler A."/>
            <person name="Jargeat P."/>
            <person name="Nagy L.G."/>
            <person name="Floudas D."/>
            <person name="Copeland A."/>
            <person name="Barry K.W."/>
            <person name="Cichocki N."/>
            <person name="Veneault-Fourrey C."/>
            <person name="LaButti K."/>
            <person name="Lindquist E.A."/>
            <person name="Lipzen A."/>
            <person name="Lundell T."/>
            <person name="Morin E."/>
            <person name="Murat C."/>
            <person name="Sun H."/>
            <person name="Tunlid A."/>
            <person name="Henrissat B."/>
            <person name="Grigoriev I.V."/>
            <person name="Hibbett D.S."/>
            <person name="Martin F."/>
            <person name="Nordberg H.P."/>
            <person name="Cantor M.N."/>
            <person name="Hua S.X."/>
        </authorList>
    </citation>
    <scope>NUCLEOTIDE SEQUENCE [LARGE SCALE GENOMIC DNA]</scope>
    <source>
        <strain evidence="1 2">Ve08.2h10</strain>
    </source>
</reference>
<sequence length="83" mass="9610">GKSASKQEKSVKTKELLFLIKPSNYVKFLKSMLQKHGQEVYEVTEKKHYPFRYTLLKAKGYSFSFFVLVTQGLTTITRQQSAT</sequence>
<feature type="non-terminal residue" evidence="1">
    <location>
        <position position="1"/>
    </location>
</feature>
<proteinExistence type="predicted"/>
<accession>A0A0D0D6L1</accession>
<dbReference type="HOGENOM" id="CLU_2549231_0_0_1"/>
<gene>
    <name evidence="1" type="ORF">PAXRUDRAFT_171675</name>
</gene>
<evidence type="ECO:0000313" key="1">
    <source>
        <dbReference type="EMBL" id="KIK75804.1"/>
    </source>
</evidence>
<name>A0A0D0D6L1_9AGAM</name>
<dbReference type="InParanoid" id="A0A0D0D6L1"/>
<reference evidence="2" key="2">
    <citation type="submission" date="2015-01" db="EMBL/GenBank/DDBJ databases">
        <title>Evolutionary Origins and Diversification of the Mycorrhizal Mutualists.</title>
        <authorList>
            <consortium name="DOE Joint Genome Institute"/>
            <consortium name="Mycorrhizal Genomics Consortium"/>
            <person name="Kohler A."/>
            <person name="Kuo A."/>
            <person name="Nagy L.G."/>
            <person name="Floudas D."/>
            <person name="Copeland A."/>
            <person name="Barry K.W."/>
            <person name="Cichocki N."/>
            <person name="Veneault-Fourrey C."/>
            <person name="LaButti K."/>
            <person name="Lindquist E.A."/>
            <person name="Lipzen A."/>
            <person name="Lundell T."/>
            <person name="Morin E."/>
            <person name="Murat C."/>
            <person name="Riley R."/>
            <person name="Ohm R."/>
            <person name="Sun H."/>
            <person name="Tunlid A."/>
            <person name="Henrissat B."/>
            <person name="Grigoriev I.V."/>
            <person name="Hibbett D.S."/>
            <person name="Martin F."/>
        </authorList>
    </citation>
    <scope>NUCLEOTIDE SEQUENCE [LARGE SCALE GENOMIC DNA]</scope>
    <source>
        <strain evidence="2">Ve08.2h10</strain>
    </source>
</reference>
<dbReference type="AlphaFoldDB" id="A0A0D0D6L1"/>
<protein>
    <submittedName>
        <fullName evidence="1">Uncharacterized protein</fullName>
    </submittedName>
</protein>
<dbReference type="EMBL" id="KN827855">
    <property type="protein sequence ID" value="KIK75804.1"/>
    <property type="molecule type" value="Genomic_DNA"/>
</dbReference>
<evidence type="ECO:0000313" key="2">
    <source>
        <dbReference type="Proteomes" id="UP000054538"/>
    </source>
</evidence>
<organism evidence="1 2">
    <name type="scientific">Paxillus rubicundulus Ve08.2h10</name>
    <dbReference type="NCBI Taxonomy" id="930991"/>
    <lineage>
        <taxon>Eukaryota</taxon>
        <taxon>Fungi</taxon>
        <taxon>Dikarya</taxon>
        <taxon>Basidiomycota</taxon>
        <taxon>Agaricomycotina</taxon>
        <taxon>Agaricomycetes</taxon>
        <taxon>Agaricomycetidae</taxon>
        <taxon>Boletales</taxon>
        <taxon>Paxilineae</taxon>
        <taxon>Paxillaceae</taxon>
        <taxon>Paxillus</taxon>
    </lineage>
</organism>
<dbReference type="Proteomes" id="UP000054538">
    <property type="component" value="Unassembled WGS sequence"/>
</dbReference>